<evidence type="ECO:0000313" key="11">
    <source>
        <dbReference type="Proteomes" id="UP001652622"/>
    </source>
</evidence>
<dbReference type="InterPro" id="IPR001759">
    <property type="entry name" value="PTX_dom"/>
</dbReference>
<comment type="caution">
    <text evidence="8">Lacks conserved residue(s) required for the propagation of feature annotation.</text>
</comment>
<keyword evidence="6" id="KW-1015">Disulfide bond</keyword>
<evidence type="ECO:0000256" key="6">
    <source>
        <dbReference type="ARBA" id="ARBA00023157"/>
    </source>
</evidence>
<keyword evidence="4 9" id="KW-0732">Signal</keyword>
<feature type="chain" id="PRO_5044996396" description="Pentraxin family member" evidence="9">
    <location>
        <begin position="21"/>
        <end position="219"/>
    </location>
</feature>
<dbReference type="PRINTS" id="PR00895">
    <property type="entry name" value="PENTAXIN"/>
</dbReference>
<evidence type="ECO:0000259" key="10">
    <source>
        <dbReference type="PROSITE" id="PS51828"/>
    </source>
</evidence>
<dbReference type="PANTHER" id="PTHR45869">
    <property type="entry name" value="C-REACTIVE PROTEIN-RELATED"/>
    <property type="match status" value="1"/>
</dbReference>
<sequence length="219" mass="25267">MAPGWICLVLFAALSKTSLQENLEGYSFVFSHKGYVTLEVEQPQDLLQNITICLCSFSDSPSKQALFSYATKDQDKEILIYKVHNPADGFWWYTVYIGGVPQRFRVPDSYQDWQEICIQWASESGILSLEVNGKMLARKVVRQGYFIKPHALVQLGRAYHEDVFFHGEIQKVNMWNSTGNVRSTMYTPPMIGWSNLNYETQGNVALYYLYSPYNTCQMY</sequence>
<keyword evidence="2" id="KW-0964">Secreted</keyword>
<evidence type="ECO:0000256" key="1">
    <source>
        <dbReference type="ARBA" id="ARBA00004613"/>
    </source>
</evidence>
<evidence type="ECO:0000256" key="8">
    <source>
        <dbReference type="PROSITE-ProRule" id="PRU01172"/>
    </source>
</evidence>
<dbReference type="InterPro" id="IPR051005">
    <property type="entry name" value="Pentraxin_domain"/>
</dbReference>
<dbReference type="SUPFAM" id="SSF49899">
    <property type="entry name" value="Concanavalin A-like lectins/glucanases"/>
    <property type="match status" value="1"/>
</dbReference>
<dbReference type="Proteomes" id="UP001652622">
    <property type="component" value="Unplaced"/>
</dbReference>
<evidence type="ECO:0000256" key="9">
    <source>
        <dbReference type="RuleBase" id="RU362112"/>
    </source>
</evidence>
<reference evidence="12" key="1">
    <citation type="submission" date="2025-08" db="UniProtKB">
        <authorList>
            <consortium name="RefSeq"/>
        </authorList>
    </citation>
    <scope>IDENTIFICATION</scope>
    <source>
        <tissue evidence="12">Blood</tissue>
    </source>
</reference>
<dbReference type="InterPro" id="IPR013320">
    <property type="entry name" value="ConA-like_dom_sf"/>
</dbReference>
<feature type="signal peptide" evidence="9">
    <location>
        <begin position="1"/>
        <end position="20"/>
    </location>
</feature>
<dbReference type="GeneID" id="117657498"/>
<comment type="cofactor">
    <cofactor evidence="9">
        <name>Ca(2+)</name>
        <dbReference type="ChEBI" id="CHEBI:29108"/>
    </cofactor>
    <text evidence="9">Binds 2 calcium ions per subunit.</text>
</comment>
<dbReference type="Gene3D" id="2.60.120.200">
    <property type="match status" value="1"/>
</dbReference>
<organism evidence="11 12">
    <name type="scientific">Pantherophis guttatus</name>
    <name type="common">Corn snake</name>
    <name type="synonym">Elaphe guttata</name>
    <dbReference type="NCBI Taxonomy" id="94885"/>
    <lineage>
        <taxon>Eukaryota</taxon>
        <taxon>Metazoa</taxon>
        <taxon>Chordata</taxon>
        <taxon>Craniata</taxon>
        <taxon>Vertebrata</taxon>
        <taxon>Euteleostomi</taxon>
        <taxon>Lepidosauria</taxon>
        <taxon>Squamata</taxon>
        <taxon>Bifurcata</taxon>
        <taxon>Unidentata</taxon>
        <taxon>Episquamata</taxon>
        <taxon>Toxicofera</taxon>
        <taxon>Serpentes</taxon>
        <taxon>Colubroidea</taxon>
        <taxon>Colubridae</taxon>
        <taxon>Colubrinae</taxon>
        <taxon>Pantherophis</taxon>
    </lineage>
</organism>
<evidence type="ECO:0000256" key="7">
    <source>
        <dbReference type="ARBA" id="ARBA00038102"/>
    </source>
</evidence>
<keyword evidence="5 9" id="KW-0106">Calcium</keyword>
<comment type="similarity">
    <text evidence="7 9">Belongs to the pentraxin family.</text>
</comment>
<dbReference type="RefSeq" id="XP_060550362.1">
    <property type="nucleotide sequence ID" value="XM_060694379.1"/>
</dbReference>
<evidence type="ECO:0000256" key="2">
    <source>
        <dbReference type="ARBA" id="ARBA00022525"/>
    </source>
</evidence>
<comment type="subunit">
    <text evidence="9">Homopentamer. Pentaxin (or pentraxin) have a discoid arrangement of 5 non-covalently bound subunits.</text>
</comment>
<evidence type="ECO:0000313" key="12">
    <source>
        <dbReference type="RefSeq" id="XP_060550362.1"/>
    </source>
</evidence>
<dbReference type="PANTHER" id="PTHR45869:SF7">
    <property type="entry name" value="C-REACTIVE PROTEIN"/>
    <property type="match status" value="1"/>
</dbReference>
<accession>A0ABM3ZPS7</accession>
<keyword evidence="3 9" id="KW-0479">Metal-binding</keyword>
<proteinExistence type="inferred from homology"/>
<evidence type="ECO:0000256" key="5">
    <source>
        <dbReference type="ARBA" id="ARBA00022837"/>
    </source>
</evidence>
<evidence type="ECO:0000256" key="4">
    <source>
        <dbReference type="ARBA" id="ARBA00022729"/>
    </source>
</evidence>
<dbReference type="SMART" id="SM00159">
    <property type="entry name" value="PTX"/>
    <property type="match status" value="1"/>
</dbReference>
<dbReference type="Pfam" id="PF00354">
    <property type="entry name" value="Pentaxin"/>
    <property type="match status" value="1"/>
</dbReference>
<protein>
    <recommendedName>
        <fullName evidence="9">Pentraxin family member</fullName>
    </recommendedName>
</protein>
<name>A0ABM3ZPS7_PANGU</name>
<evidence type="ECO:0000256" key="3">
    <source>
        <dbReference type="ARBA" id="ARBA00022723"/>
    </source>
</evidence>
<comment type="subcellular location">
    <subcellularLocation>
        <location evidence="1 9">Secreted</location>
    </subcellularLocation>
</comment>
<dbReference type="PROSITE" id="PS51828">
    <property type="entry name" value="PTX_2"/>
    <property type="match status" value="1"/>
</dbReference>
<keyword evidence="11" id="KW-1185">Reference proteome</keyword>
<feature type="domain" description="Pentraxin (PTX)" evidence="10">
    <location>
        <begin position="24"/>
        <end position="216"/>
    </location>
</feature>
<gene>
    <name evidence="12" type="primary">LOC117657498</name>
</gene>